<dbReference type="AlphaFoldDB" id="A0A7H0I2U3"/>
<evidence type="ECO:0000313" key="2">
    <source>
        <dbReference type="Proteomes" id="UP000516230"/>
    </source>
</evidence>
<dbReference type="Proteomes" id="UP000516230">
    <property type="component" value="Chromosome"/>
</dbReference>
<keyword evidence="2" id="KW-1185">Reference proteome</keyword>
<reference evidence="1 2" key="1">
    <citation type="submission" date="2020-08" db="EMBL/GenBank/DDBJ databases">
        <title>A novel species.</title>
        <authorList>
            <person name="Gao J."/>
        </authorList>
    </citation>
    <scope>NUCLEOTIDE SEQUENCE [LARGE SCALE GENOMIC DNA]</scope>
    <source>
        <strain evidence="1 2">CRPJ-33</strain>
    </source>
</reference>
<dbReference type="EMBL" id="CP060825">
    <property type="protein sequence ID" value="QNP67109.1"/>
    <property type="molecule type" value="Genomic_DNA"/>
</dbReference>
<dbReference type="RefSeq" id="WP_187744162.1">
    <property type="nucleotide sequence ID" value="NZ_CP060825.1"/>
</dbReference>
<evidence type="ECO:0000313" key="1">
    <source>
        <dbReference type="EMBL" id="QNP67109.1"/>
    </source>
</evidence>
<protein>
    <submittedName>
        <fullName evidence="1">Uncharacterized protein</fullName>
    </submittedName>
</protein>
<organism evidence="1 2">
    <name type="scientific">Streptomyces genisteinicus</name>
    <dbReference type="NCBI Taxonomy" id="2768068"/>
    <lineage>
        <taxon>Bacteria</taxon>
        <taxon>Bacillati</taxon>
        <taxon>Actinomycetota</taxon>
        <taxon>Actinomycetes</taxon>
        <taxon>Kitasatosporales</taxon>
        <taxon>Streptomycetaceae</taxon>
        <taxon>Streptomyces</taxon>
    </lineage>
</organism>
<accession>A0A7H0I2U3</accession>
<dbReference type="InterPro" id="IPR046200">
    <property type="entry name" value="DUF6233"/>
</dbReference>
<name>A0A7H0I2U3_9ACTN</name>
<proteinExistence type="predicted"/>
<sequence length="111" mass="12315">MSDLPPDLPRLRTLETWLALALARVRERIADEERRERERRRGERTRPPAAEWLIETGIGEGHRALYVHTGGCHMAGKRVRGVSRDAAARAVAEGVEACSHCRADTGLGIHG</sequence>
<dbReference type="KEGG" id="sgj:IAG43_32260"/>
<dbReference type="Pfam" id="PF19746">
    <property type="entry name" value="DUF6233"/>
    <property type="match status" value="1"/>
</dbReference>
<gene>
    <name evidence="1" type="ORF">IAG43_32260</name>
</gene>